<dbReference type="SMART" id="SM00032">
    <property type="entry name" value="CCP"/>
    <property type="match status" value="3"/>
</dbReference>
<dbReference type="STRING" id="225164.V4AS23"/>
<dbReference type="CDD" id="cd00033">
    <property type="entry name" value="CCP"/>
    <property type="match status" value="1"/>
</dbReference>
<keyword evidence="4" id="KW-0325">Glycoprotein</keyword>
<keyword evidence="3 5" id="KW-1015">Disulfide bond</keyword>
<dbReference type="Pfam" id="PF00084">
    <property type="entry name" value="Sushi"/>
    <property type="match status" value="2"/>
</dbReference>
<accession>V4AS23</accession>
<dbReference type="KEGG" id="lgi:LOTGIDRAFT_158290"/>
<evidence type="ECO:0000256" key="1">
    <source>
        <dbReference type="ARBA" id="ARBA00022659"/>
    </source>
</evidence>
<keyword evidence="1 5" id="KW-0768">Sushi</keyword>
<protein>
    <recommendedName>
        <fullName evidence="7">Sushi domain-containing protein</fullName>
    </recommendedName>
</protein>
<evidence type="ECO:0000256" key="5">
    <source>
        <dbReference type="PROSITE-ProRule" id="PRU00302"/>
    </source>
</evidence>
<evidence type="ECO:0000313" key="8">
    <source>
        <dbReference type="EMBL" id="ESP00058.1"/>
    </source>
</evidence>
<organism evidence="8 9">
    <name type="scientific">Lottia gigantea</name>
    <name type="common">Giant owl limpet</name>
    <dbReference type="NCBI Taxonomy" id="225164"/>
    <lineage>
        <taxon>Eukaryota</taxon>
        <taxon>Metazoa</taxon>
        <taxon>Spiralia</taxon>
        <taxon>Lophotrochozoa</taxon>
        <taxon>Mollusca</taxon>
        <taxon>Gastropoda</taxon>
        <taxon>Patellogastropoda</taxon>
        <taxon>Lottioidea</taxon>
        <taxon>Lottiidae</taxon>
        <taxon>Lottia</taxon>
    </lineage>
</organism>
<evidence type="ECO:0000313" key="9">
    <source>
        <dbReference type="Proteomes" id="UP000030746"/>
    </source>
</evidence>
<dbReference type="EMBL" id="KB200869">
    <property type="protein sequence ID" value="ESP00058.1"/>
    <property type="molecule type" value="Genomic_DNA"/>
</dbReference>
<keyword evidence="9" id="KW-1185">Reference proteome</keyword>
<gene>
    <name evidence="8" type="ORF">LOTGIDRAFT_158290</name>
</gene>
<dbReference type="GeneID" id="20237665"/>
<evidence type="ECO:0000256" key="2">
    <source>
        <dbReference type="ARBA" id="ARBA00022737"/>
    </source>
</evidence>
<comment type="caution">
    <text evidence="5">Lacks conserved residue(s) required for the propagation of feature annotation.</text>
</comment>
<dbReference type="PANTHER" id="PTHR19325:SF560">
    <property type="entry name" value="SUSHI, VON WILLEBRAND FACTOR TYPE A, EGF AND PENTRAXIN DOMAIN-CONTAINING PROTEIN 1"/>
    <property type="match status" value="1"/>
</dbReference>
<dbReference type="PROSITE" id="PS50923">
    <property type="entry name" value="SUSHI"/>
    <property type="match status" value="2"/>
</dbReference>
<feature type="disulfide bond" evidence="5">
    <location>
        <begin position="114"/>
        <end position="141"/>
    </location>
</feature>
<reference evidence="8 9" key="1">
    <citation type="journal article" date="2013" name="Nature">
        <title>Insights into bilaterian evolution from three spiralian genomes.</title>
        <authorList>
            <person name="Simakov O."/>
            <person name="Marletaz F."/>
            <person name="Cho S.J."/>
            <person name="Edsinger-Gonzales E."/>
            <person name="Havlak P."/>
            <person name="Hellsten U."/>
            <person name="Kuo D.H."/>
            <person name="Larsson T."/>
            <person name="Lv J."/>
            <person name="Arendt D."/>
            <person name="Savage R."/>
            <person name="Osoegawa K."/>
            <person name="de Jong P."/>
            <person name="Grimwood J."/>
            <person name="Chapman J.A."/>
            <person name="Shapiro H."/>
            <person name="Aerts A."/>
            <person name="Otillar R.P."/>
            <person name="Terry A.Y."/>
            <person name="Boore J.L."/>
            <person name="Grigoriev I.V."/>
            <person name="Lindberg D.R."/>
            <person name="Seaver E.C."/>
            <person name="Weisblat D.A."/>
            <person name="Putnam N.H."/>
            <person name="Rokhsar D.S."/>
        </authorList>
    </citation>
    <scope>NUCLEOTIDE SEQUENCE [LARGE SCALE GENOMIC DNA]</scope>
</reference>
<dbReference type="Proteomes" id="UP000030746">
    <property type="component" value="Unassembled WGS sequence"/>
</dbReference>
<feature type="chain" id="PRO_5004716903" description="Sushi domain-containing protein" evidence="6">
    <location>
        <begin position="23"/>
        <end position="351"/>
    </location>
</feature>
<dbReference type="CTD" id="20237665"/>
<dbReference type="SUPFAM" id="SSF57535">
    <property type="entry name" value="Complement control module/SCR domain"/>
    <property type="match status" value="2"/>
</dbReference>
<dbReference type="PANTHER" id="PTHR19325">
    <property type="entry name" value="COMPLEMENT COMPONENT-RELATED SUSHI DOMAIN-CONTAINING"/>
    <property type="match status" value="1"/>
</dbReference>
<keyword evidence="6" id="KW-0732">Signal</keyword>
<feature type="signal peptide" evidence="6">
    <location>
        <begin position="1"/>
        <end position="22"/>
    </location>
</feature>
<evidence type="ECO:0000256" key="4">
    <source>
        <dbReference type="ARBA" id="ARBA00023180"/>
    </source>
</evidence>
<feature type="disulfide bond" evidence="5">
    <location>
        <begin position="172"/>
        <end position="199"/>
    </location>
</feature>
<evidence type="ECO:0000256" key="6">
    <source>
        <dbReference type="SAM" id="SignalP"/>
    </source>
</evidence>
<feature type="domain" description="Sushi" evidence="7">
    <location>
        <begin position="86"/>
        <end position="143"/>
    </location>
</feature>
<dbReference type="InterPro" id="IPR000436">
    <property type="entry name" value="Sushi_SCR_CCP_dom"/>
</dbReference>
<dbReference type="HOGENOM" id="CLU_077500_0_0_1"/>
<proteinExistence type="predicted"/>
<dbReference type="Gene3D" id="2.10.70.10">
    <property type="entry name" value="Complement Module, domain 1"/>
    <property type="match status" value="2"/>
</dbReference>
<dbReference type="OrthoDB" id="6480633at2759"/>
<dbReference type="AlphaFoldDB" id="V4AS23"/>
<dbReference type="InterPro" id="IPR050350">
    <property type="entry name" value="Compl-Cell_Adhes-Reg"/>
</dbReference>
<evidence type="ECO:0000256" key="3">
    <source>
        <dbReference type="ARBA" id="ARBA00023157"/>
    </source>
</evidence>
<dbReference type="RefSeq" id="XP_009049249.1">
    <property type="nucleotide sequence ID" value="XM_009051001.1"/>
</dbReference>
<sequence>MMVNANLMLMVVLLWVGALSVASPKLHRNKWGIDCDKYILPINAIWTPRASCEDNKRFRCQIGYVSQIQTICKKGEWSMEPTCQAVECPQGMNITNSDKVTESGIYGGEFSFNCSVGYTKNGGTGTLRCGEDGTWTERKACQAVDCPQGMNITNSDDVTEPAIVDEDFSFNCSVGYTKNGGTGTLRCGEDGTWTERKACQAVECPQGMNITNSAEVTESGIFGEEFIFNCSVENGLTGAREQGIFDNNRYDVISTSNCSEACANDSRCGLFLSLSFYECNLFPKPLIYTDFVTKSTLSQCIQRCKDDTRCLVLSFLKDSCGLFSENFTTVYDQSGIYHVAGGVIFERSDLY</sequence>
<dbReference type="OMA" id="IPKQCPH"/>
<dbReference type="InterPro" id="IPR035976">
    <property type="entry name" value="Sushi/SCR/CCP_sf"/>
</dbReference>
<keyword evidence="2" id="KW-0677">Repeat</keyword>
<feature type="domain" description="Sushi" evidence="7">
    <location>
        <begin position="144"/>
        <end position="201"/>
    </location>
</feature>
<name>V4AS23_LOTGI</name>
<evidence type="ECO:0000259" key="7">
    <source>
        <dbReference type="PROSITE" id="PS50923"/>
    </source>
</evidence>